<protein>
    <submittedName>
        <fullName evidence="1">Uncharacterized protein</fullName>
    </submittedName>
</protein>
<organism evidence="1 2">
    <name type="scientific">Trichogramma kaykai</name>
    <dbReference type="NCBI Taxonomy" id="54128"/>
    <lineage>
        <taxon>Eukaryota</taxon>
        <taxon>Metazoa</taxon>
        <taxon>Ecdysozoa</taxon>
        <taxon>Arthropoda</taxon>
        <taxon>Hexapoda</taxon>
        <taxon>Insecta</taxon>
        <taxon>Pterygota</taxon>
        <taxon>Neoptera</taxon>
        <taxon>Endopterygota</taxon>
        <taxon>Hymenoptera</taxon>
        <taxon>Apocrita</taxon>
        <taxon>Proctotrupomorpha</taxon>
        <taxon>Chalcidoidea</taxon>
        <taxon>Trichogrammatidae</taxon>
        <taxon>Trichogramma</taxon>
    </lineage>
</organism>
<keyword evidence="2" id="KW-1185">Reference proteome</keyword>
<evidence type="ECO:0000313" key="2">
    <source>
        <dbReference type="Proteomes" id="UP001627154"/>
    </source>
</evidence>
<comment type="caution">
    <text evidence="1">The sequence shown here is derived from an EMBL/GenBank/DDBJ whole genome shotgun (WGS) entry which is preliminary data.</text>
</comment>
<evidence type="ECO:0000313" key="1">
    <source>
        <dbReference type="EMBL" id="KAL3388076.1"/>
    </source>
</evidence>
<dbReference type="AlphaFoldDB" id="A0ABD2W670"/>
<accession>A0ABD2W670</accession>
<proteinExistence type="predicted"/>
<name>A0ABD2W670_9HYME</name>
<reference evidence="1 2" key="1">
    <citation type="journal article" date="2024" name="bioRxiv">
        <title>A reference genome for Trichogramma kaykai: A tiny desert-dwelling parasitoid wasp with competing sex-ratio distorters.</title>
        <authorList>
            <person name="Culotta J."/>
            <person name="Lindsey A.R."/>
        </authorList>
    </citation>
    <scope>NUCLEOTIDE SEQUENCE [LARGE SCALE GENOMIC DNA]</scope>
    <source>
        <strain evidence="1 2">KSX58</strain>
    </source>
</reference>
<gene>
    <name evidence="1" type="ORF">TKK_017136</name>
</gene>
<dbReference type="Proteomes" id="UP001627154">
    <property type="component" value="Unassembled WGS sequence"/>
</dbReference>
<sequence length="98" mass="10328">MDVWQDTTLGNGDSGQEFVQFFVIANGQLKMSGDDPGLLVVTSGITCQLENLSGQVFHDGSQVDGSSSTNSLGVVAFSEQTMNSAHWELESSASRAGL</sequence>
<dbReference type="EMBL" id="JBJJXI010000136">
    <property type="protein sequence ID" value="KAL3388076.1"/>
    <property type="molecule type" value="Genomic_DNA"/>
</dbReference>